<evidence type="ECO:0000256" key="3">
    <source>
        <dbReference type="ARBA" id="ARBA00022737"/>
    </source>
</evidence>
<evidence type="ECO:0000313" key="9">
    <source>
        <dbReference type="Proteomes" id="UP001626550"/>
    </source>
</evidence>
<gene>
    <name evidence="8" type="ORF">Ciccas_003461</name>
</gene>
<dbReference type="SMART" id="SM01202">
    <property type="entry name" value="FerI"/>
    <property type="match status" value="1"/>
</dbReference>
<dbReference type="PANTHER" id="PTHR12546:SF33">
    <property type="entry name" value="SPERM VESICLE FUSION PROTEIN FER-1"/>
    <property type="match status" value="1"/>
</dbReference>
<dbReference type="InterPro" id="IPR000008">
    <property type="entry name" value="C2_dom"/>
</dbReference>
<dbReference type="InterPro" id="IPR035892">
    <property type="entry name" value="C2_domain_sf"/>
</dbReference>
<feature type="compositionally biased region" description="Low complexity" evidence="6">
    <location>
        <begin position="1"/>
        <end position="16"/>
    </location>
</feature>
<dbReference type="GO" id="GO:0016020">
    <property type="term" value="C:membrane"/>
    <property type="evidence" value="ECO:0007669"/>
    <property type="project" value="UniProtKB-SubCell"/>
</dbReference>
<proteinExistence type="predicted"/>
<evidence type="ECO:0000256" key="4">
    <source>
        <dbReference type="ARBA" id="ARBA00022989"/>
    </source>
</evidence>
<dbReference type="AlphaFoldDB" id="A0ABD2QED8"/>
<dbReference type="SMART" id="SM00239">
    <property type="entry name" value="C2"/>
    <property type="match status" value="2"/>
</dbReference>
<dbReference type="InterPro" id="IPR037720">
    <property type="entry name" value="C2B_Ferlin"/>
</dbReference>
<reference evidence="8 9" key="1">
    <citation type="submission" date="2024-11" db="EMBL/GenBank/DDBJ databases">
        <title>Adaptive evolution of stress response genes in parasites aligns with host niche diversity.</title>
        <authorList>
            <person name="Hahn C."/>
            <person name="Resl P."/>
        </authorList>
    </citation>
    <scope>NUCLEOTIDE SEQUENCE [LARGE SCALE GENOMIC DNA]</scope>
    <source>
        <strain evidence="8">EGGRZ-B1_66</strain>
        <tissue evidence="8">Body</tissue>
    </source>
</reference>
<evidence type="ECO:0000313" key="8">
    <source>
        <dbReference type="EMBL" id="KAL3317884.1"/>
    </source>
</evidence>
<keyword evidence="9" id="KW-1185">Reference proteome</keyword>
<accession>A0ABD2QED8</accession>
<dbReference type="Gene3D" id="2.60.40.150">
    <property type="entry name" value="C2 domain"/>
    <property type="match status" value="2"/>
</dbReference>
<keyword evidence="3" id="KW-0677">Repeat</keyword>
<evidence type="ECO:0000259" key="7">
    <source>
        <dbReference type="PROSITE" id="PS50004"/>
    </source>
</evidence>
<dbReference type="InterPro" id="IPR037721">
    <property type="entry name" value="Ferlin"/>
</dbReference>
<dbReference type="PANTHER" id="PTHR12546">
    <property type="entry name" value="FER-1-LIKE"/>
    <property type="match status" value="1"/>
</dbReference>
<dbReference type="Pfam" id="PF08151">
    <property type="entry name" value="FerI"/>
    <property type="match status" value="1"/>
</dbReference>
<keyword evidence="2" id="KW-0812">Transmembrane</keyword>
<organism evidence="8 9">
    <name type="scientific">Cichlidogyrus casuarinus</name>
    <dbReference type="NCBI Taxonomy" id="1844966"/>
    <lineage>
        <taxon>Eukaryota</taxon>
        <taxon>Metazoa</taxon>
        <taxon>Spiralia</taxon>
        <taxon>Lophotrochozoa</taxon>
        <taxon>Platyhelminthes</taxon>
        <taxon>Monogenea</taxon>
        <taxon>Monopisthocotylea</taxon>
        <taxon>Dactylogyridea</taxon>
        <taxon>Ancyrocephalidae</taxon>
        <taxon>Cichlidogyrus</taxon>
    </lineage>
</organism>
<dbReference type="Proteomes" id="UP001626550">
    <property type="component" value="Unassembled WGS sequence"/>
</dbReference>
<protein>
    <recommendedName>
        <fullName evidence="7">C2 domain-containing protein</fullName>
    </recommendedName>
</protein>
<evidence type="ECO:0000256" key="5">
    <source>
        <dbReference type="ARBA" id="ARBA00023136"/>
    </source>
</evidence>
<feature type="domain" description="C2" evidence="7">
    <location>
        <begin position="29"/>
        <end position="148"/>
    </location>
</feature>
<feature type="region of interest" description="Disordered" evidence="6">
    <location>
        <begin position="1"/>
        <end position="25"/>
    </location>
</feature>
<comment type="subcellular location">
    <subcellularLocation>
        <location evidence="1">Membrane</location>
        <topology evidence="1">Single-pass membrane protein</topology>
    </subcellularLocation>
</comment>
<dbReference type="PROSITE" id="PS50004">
    <property type="entry name" value="C2"/>
    <property type="match status" value="1"/>
</dbReference>
<dbReference type="Pfam" id="PF00168">
    <property type="entry name" value="C2"/>
    <property type="match status" value="2"/>
</dbReference>
<dbReference type="EMBL" id="JBJKFK010000314">
    <property type="protein sequence ID" value="KAL3317884.1"/>
    <property type="molecule type" value="Genomic_DNA"/>
</dbReference>
<dbReference type="CDD" id="cd04011">
    <property type="entry name" value="C2B_Ferlin"/>
    <property type="match status" value="1"/>
</dbReference>
<evidence type="ECO:0000256" key="2">
    <source>
        <dbReference type="ARBA" id="ARBA00022692"/>
    </source>
</evidence>
<comment type="caution">
    <text evidence="8">The sequence shown here is derived from an EMBL/GenBank/DDBJ whole genome shotgun (WGS) entry which is preliminary data.</text>
</comment>
<dbReference type="InterPro" id="IPR012968">
    <property type="entry name" value="FerIin_dom"/>
</dbReference>
<sequence>MDLFQGSAGAMGSSAGDIDGNRDSQSLGGVQLRKRNINYSNKPQDFQVRVKIVEARQIQGANIDPVCKVELFEERKQTRIIKGSNSPQFNQIFYFNVNKSPAQLVDEMITLSVFNSQMVRYDSLIGSFKFDLGLVYEQDKHALLNRWLLLSDPEDPMAGPKGYLKISVLVLGPGDEAVTSGEEEDIEANLLKPAGVTLRAAVYEINIYSAEELPRMDAGIMSKLNPFSKNTESNFVDPFVLVNFAGKEIKTKILNGTDNPLWNENLTLNVMDLNLGKAPGVAYRGRVLLELNTKFVEEHSTETSKPISNDDQARVKKFMRKRHYVLHGIVMSANMLASTDAPIQFEISIGNYGNILEDRVAPAASTTPPTNAVFDGKYYHFLPYAKEKPTILVDAQLEDISVRLFALNQLIKLQDNFVGLLSTFSTFKFTE</sequence>
<evidence type="ECO:0000256" key="1">
    <source>
        <dbReference type="ARBA" id="ARBA00004167"/>
    </source>
</evidence>
<keyword evidence="5" id="KW-0472">Membrane</keyword>
<keyword evidence="4" id="KW-1133">Transmembrane helix</keyword>
<name>A0ABD2QED8_9PLAT</name>
<evidence type="ECO:0000256" key="6">
    <source>
        <dbReference type="SAM" id="MobiDB-lite"/>
    </source>
</evidence>
<dbReference type="SUPFAM" id="SSF49562">
    <property type="entry name" value="C2 domain (Calcium/lipid-binding domain, CaLB)"/>
    <property type="match status" value="2"/>
</dbReference>